<comment type="caution">
    <text evidence="2">The sequence shown here is derived from an EMBL/GenBank/DDBJ whole genome shotgun (WGS) entry which is preliminary data.</text>
</comment>
<dbReference type="Proteomes" id="UP000027586">
    <property type="component" value="Unassembled WGS sequence"/>
</dbReference>
<dbReference type="AlphaFoldDB" id="A0A068SHF2"/>
<evidence type="ECO:0000256" key="1">
    <source>
        <dbReference type="SAM" id="MobiDB-lite"/>
    </source>
</evidence>
<name>A0A068SHF2_9FUNG</name>
<evidence type="ECO:0000313" key="3">
    <source>
        <dbReference type="Proteomes" id="UP000027586"/>
    </source>
</evidence>
<feature type="region of interest" description="Disordered" evidence="1">
    <location>
        <begin position="1"/>
        <end position="31"/>
    </location>
</feature>
<proteinExistence type="predicted"/>
<feature type="compositionally biased region" description="Polar residues" evidence="1">
    <location>
        <begin position="17"/>
        <end position="28"/>
    </location>
</feature>
<keyword evidence="3" id="KW-1185">Reference proteome</keyword>
<feature type="region of interest" description="Disordered" evidence="1">
    <location>
        <begin position="46"/>
        <end position="84"/>
    </location>
</feature>
<feature type="compositionally biased region" description="Polar residues" evidence="1">
    <location>
        <begin position="56"/>
        <end position="65"/>
    </location>
</feature>
<protein>
    <submittedName>
        <fullName evidence="2">Uncharacterized protein</fullName>
    </submittedName>
</protein>
<dbReference type="EMBL" id="CBTN010000199">
    <property type="protein sequence ID" value="CDH61465.1"/>
    <property type="molecule type" value="Genomic_DNA"/>
</dbReference>
<gene>
    <name evidence="2" type="ORF">LCOR_12240.1</name>
</gene>
<reference evidence="2" key="1">
    <citation type="submission" date="2013-08" db="EMBL/GenBank/DDBJ databases">
        <title>Gene expansion shapes genome architecture in the human pathogen Lichtheimia corymbifera: an evolutionary genomics analysis in the ancient terrestrial Mucorales (Mucoromycotina).</title>
        <authorList>
            <person name="Schwartze V.U."/>
            <person name="Winter S."/>
            <person name="Shelest E."/>
            <person name="Marcet-Houben M."/>
            <person name="Horn F."/>
            <person name="Wehner S."/>
            <person name="Hoffmann K."/>
            <person name="Riege K."/>
            <person name="Sammeth M."/>
            <person name="Nowrousian M."/>
            <person name="Valiante V."/>
            <person name="Linde J."/>
            <person name="Jacobsen I.D."/>
            <person name="Marz M."/>
            <person name="Brakhage A.A."/>
            <person name="Gabaldon T."/>
            <person name="Bocker S."/>
            <person name="Voigt K."/>
        </authorList>
    </citation>
    <scope>NUCLEOTIDE SEQUENCE [LARGE SCALE GENOMIC DNA]</scope>
    <source>
        <strain evidence="2">FSU 9682</strain>
    </source>
</reference>
<feature type="compositionally biased region" description="Low complexity" evidence="1">
    <location>
        <begin position="46"/>
        <end position="55"/>
    </location>
</feature>
<organism evidence="2 3">
    <name type="scientific">Lichtheimia corymbifera JMRC:FSU:9682</name>
    <dbReference type="NCBI Taxonomy" id="1263082"/>
    <lineage>
        <taxon>Eukaryota</taxon>
        <taxon>Fungi</taxon>
        <taxon>Fungi incertae sedis</taxon>
        <taxon>Mucoromycota</taxon>
        <taxon>Mucoromycotina</taxon>
        <taxon>Mucoromycetes</taxon>
        <taxon>Mucorales</taxon>
        <taxon>Lichtheimiaceae</taxon>
        <taxon>Lichtheimia</taxon>
    </lineage>
</organism>
<evidence type="ECO:0000313" key="2">
    <source>
        <dbReference type="EMBL" id="CDH61465.1"/>
    </source>
</evidence>
<accession>A0A068SHF2</accession>
<sequence>MDQSSNNLPPPNPMSEDGSQPASPSTLDIQAMAQQLQQQQILLQQLLQQQQHQQQSTGLSSSVPGSQLHDLLHDHPMNGNLMNT</sequence>
<dbReference type="VEuPathDB" id="FungiDB:LCOR_12240.1"/>